<evidence type="ECO:0000313" key="3">
    <source>
        <dbReference type="EMBL" id="KAG7374649.1"/>
    </source>
</evidence>
<feature type="region of interest" description="Disordered" evidence="2">
    <location>
        <begin position="258"/>
        <end position="301"/>
    </location>
</feature>
<sequence length="301" mass="34942">MNTTATRPFLSIPLFGNNRLTSTSSQAMRRRVSSSTTRWQAKRENLPPPLPPSPSKPPQQQPLDPLKAKQRYLESKKRTEEFLQDPQKKITQLQTEMNQVKERLDKEVYNKSAWRRLTDPLRRKQHSLINMIAATFAYVLAFQLHLKRQANQKLQEELEEQAQTTVALKKLLRSLLEDGYLQEMAEAASDEMAMILSNTRSSVWPWSSTEQSSSQQLSPEQVETIVQILRSKLEERIGDEGLDDDAKKEINIERIWKENQEKLESDDNGDDNMSDLIALALESEEEESRTSDRRKRRVFDM</sequence>
<organism evidence="3 4">
    <name type="scientific">Nitzschia inconspicua</name>
    <dbReference type="NCBI Taxonomy" id="303405"/>
    <lineage>
        <taxon>Eukaryota</taxon>
        <taxon>Sar</taxon>
        <taxon>Stramenopiles</taxon>
        <taxon>Ochrophyta</taxon>
        <taxon>Bacillariophyta</taxon>
        <taxon>Bacillariophyceae</taxon>
        <taxon>Bacillariophycidae</taxon>
        <taxon>Bacillariales</taxon>
        <taxon>Bacillariaceae</taxon>
        <taxon>Nitzschia</taxon>
    </lineage>
</organism>
<comment type="caution">
    <text evidence="3">The sequence shown here is derived from an EMBL/GenBank/DDBJ whole genome shotgun (WGS) entry which is preliminary data.</text>
</comment>
<dbReference type="OrthoDB" id="10584864at2759"/>
<dbReference type="EMBL" id="JAGRRH010000001">
    <property type="protein sequence ID" value="KAG7374649.1"/>
    <property type="molecule type" value="Genomic_DNA"/>
</dbReference>
<feature type="compositionally biased region" description="Pro residues" evidence="2">
    <location>
        <begin position="46"/>
        <end position="60"/>
    </location>
</feature>
<feature type="region of interest" description="Disordered" evidence="2">
    <location>
        <begin position="22"/>
        <end position="65"/>
    </location>
</feature>
<feature type="compositionally biased region" description="Basic residues" evidence="2">
    <location>
        <begin position="292"/>
        <end position="301"/>
    </location>
</feature>
<feature type="coiled-coil region" evidence="1">
    <location>
        <begin position="144"/>
        <end position="171"/>
    </location>
</feature>
<evidence type="ECO:0000256" key="2">
    <source>
        <dbReference type="SAM" id="MobiDB-lite"/>
    </source>
</evidence>
<proteinExistence type="predicted"/>
<dbReference type="Proteomes" id="UP000693970">
    <property type="component" value="Unassembled WGS sequence"/>
</dbReference>
<protein>
    <submittedName>
        <fullName evidence="3">Uncharacterized protein</fullName>
    </submittedName>
</protein>
<evidence type="ECO:0000313" key="4">
    <source>
        <dbReference type="Proteomes" id="UP000693970"/>
    </source>
</evidence>
<feature type="coiled-coil region" evidence="1">
    <location>
        <begin position="83"/>
        <end position="110"/>
    </location>
</feature>
<accession>A0A9K3M628</accession>
<evidence type="ECO:0000256" key="1">
    <source>
        <dbReference type="SAM" id="Coils"/>
    </source>
</evidence>
<name>A0A9K3M628_9STRA</name>
<dbReference type="AlphaFoldDB" id="A0A9K3M628"/>
<feature type="compositionally biased region" description="Polar residues" evidence="2">
    <location>
        <begin position="22"/>
        <end position="39"/>
    </location>
</feature>
<keyword evidence="1" id="KW-0175">Coiled coil</keyword>
<reference evidence="3" key="1">
    <citation type="journal article" date="2021" name="Sci. Rep.">
        <title>Diploid genomic architecture of Nitzschia inconspicua, an elite biomass production diatom.</title>
        <authorList>
            <person name="Oliver A."/>
            <person name="Podell S."/>
            <person name="Pinowska A."/>
            <person name="Traller J.C."/>
            <person name="Smith S.R."/>
            <person name="McClure R."/>
            <person name="Beliaev A."/>
            <person name="Bohutskyi P."/>
            <person name="Hill E.A."/>
            <person name="Rabines A."/>
            <person name="Zheng H."/>
            <person name="Allen L.Z."/>
            <person name="Kuo A."/>
            <person name="Grigoriev I.V."/>
            <person name="Allen A.E."/>
            <person name="Hazlebeck D."/>
            <person name="Allen E.E."/>
        </authorList>
    </citation>
    <scope>NUCLEOTIDE SEQUENCE</scope>
    <source>
        <strain evidence="3">Hildebrandi</strain>
    </source>
</reference>
<gene>
    <name evidence="3" type="ORF">IV203_013744</name>
</gene>
<reference evidence="3" key="2">
    <citation type="submission" date="2021-04" db="EMBL/GenBank/DDBJ databases">
        <authorList>
            <person name="Podell S."/>
        </authorList>
    </citation>
    <scope>NUCLEOTIDE SEQUENCE</scope>
    <source>
        <strain evidence="3">Hildebrandi</strain>
    </source>
</reference>
<keyword evidence="4" id="KW-1185">Reference proteome</keyword>